<evidence type="ECO:0000256" key="1">
    <source>
        <dbReference type="SAM" id="Phobius"/>
    </source>
</evidence>
<keyword evidence="1" id="KW-0472">Membrane</keyword>
<sequence>MENKESTKTKQPVKPYLRPNYKPKNWWQRNWIELVTIAVGVIIIHIFLLFKAFNGNELNSTNASEFGSFIGGYMGTLFALVSVIFLYTTLRDQRRTSEIEKFETRFFELIRLHRDNVQEITLKTQNGKKIFVLFIREFREIMKIVKDVFKNDKLEKKQIIEISYLAFFYGIGPNSTRILKNSLSNYDKTKVKKLTDELQSQKQEVKKERKFNYVPFEGHQSRLGHYYRHLFQSIAYCHNKKIDIDKYEYIKLIRAQLSNHEQALLFLNSISKLGKPWKDENLIKTYRLIKNIPEDFFDPKKEIDIKELYPEMIFEYEENTVANNV</sequence>
<dbReference type="InterPro" id="IPR031709">
    <property type="entry name" value="PutAbiC"/>
</dbReference>
<keyword evidence="3" id="KW-1185">Reference proteome</keyword>
<comment type="caution">
    <text evidence="2">The sequence shown here is derived from an EMBL/GenBank/DDBJ whole genome shotgun (WGS) entry which is preliminary data.</text>
</comment>
<dbReference type="Proteomes" id="UP000636004">
    <property type="component" value="Unassembled WGS sequence"/>
</dbReference>
<gene>
    <name evidence="2" type="ORF">GCM10007028_36500</name>
</gene>
<dbReference type="AlphaFoldDB" id="A0A918RFR8"/>
<dbReference type="Pfam" id="PF16872">
    <property type="entry name" value="putAbiC"/>
    <property type="match status" value="1"/>
</dbReference>
<name>A0A918RFR8_9FLAO</name>
<accession>A0A918RFR8</accession>
<evidence type="ECO:0000313" key="3">
    <source>
        <dbReference type="Proteomes" id="UP000636004"/>
    </source>
</evidence>
<organism evidence="2 3">
    <name type="scientific">Algibacter mikhailovii</name>
    <dbReference type="NCBI Taxonomy" id="425498"/>
    <lineage>
        <taxon>Bacteria</taxon>
        <taxon>Pseudomonadati</taxon>
        <taxon>Bacteroidota</taxon>
        <taxon>Flavobacteriia</taxon>
        <taxon>Flavobacteriales</taxon>
        <taxon>Flavobacteriaceae</taxon>
        <taxon>Algibacter</taxon>
    </lineage>
</organism>
<dbReference type="EMBL" id="BMWZ01000026">
    <property type="protein sequence ID" value="GGZ95104.1"/>
    <property type="molecule type" value="Genomic_DNA"/>
</dbReference>
<keyword evidence="1" id="KW-0812">Transmembrane</keyword>
<reference evidence="2" key="1">
    <citation type="journal article" date="2014" name="Int. J. Syst. Evol. Microbiol.">
        <title>Complete genome sequence of Corynebacterium casei LMG S-19264T (=DSM 44701T), isolated from a smear-ripened cheese.</title>
        <authorList>
            <consortium name="US DOE Joint Genome Institute (JGI-PGF)"/>
            <person name="Walter F."/>
            <person name="Albersmeier A."/>
            <person name="Kalinowski J."/>
            <person name="Ruckert C."/>
        </authorList>
    </citation>
    <scope>NUCLEOTIDE SEQUENCE</scope>
    <source>
        <strain evidence="2">KCTC 12710</strain>
    </source>
</reference>
<evidence type="ECO:0008006" key="4">
    <source>
        <dbReference type="Google" id="ProtNLM"/>
    </source>
</evidence>
<evidence type="ECO:0000313" key="2">
    <source>
        <dbReference type="EMBL" id="GGZ95104.1"/>
    </source>
</evidence>
<dbReference type="RefSeq" id="WP_189362886.1">
    <property type="nucleotide sequence ID" value="NZ_BMWZ01000026.1"/>
</dbReference>
<feature type="transmembrane region" description="Helical" evidence="1">
    <location>
        <begin position="31"/>
        <end position="50"/>
    </location>
</feature>
<protein>
    <recommendedName>
        <fullName evidence="4">Phage abortive infection protein</fullName>
    </recommendedName>
</protein>
<proteinExistence type="predicted"/>
<reference evidence="2" key="2">
    <citation type="submission" date="2020-09" db="EMBL/GenBank/DDBJ databases">
        <authorList>
            <person name="Sun Q."/>
            <person name="Kim S."/>
        </authorList>
    </citation>
    <scope>NUCLEOTIDE SEQUENCE</scope>
    <source>
        <strain evidence="2">KCTC 12710</strain>
    </source>
</reference>
<feature type="transmembrane region" description="Helical" evidence="1">
    <location>
        <begin position="70"/>
        <end position="90"/>
    </location>
</feature>
<keyword evidence="1" id="KW-1133">Transmembrane helix</keyword>